<dbReference type="Pfam" id="PF02687">
    <property type="entry name" value="FtsX"/>
    <property type="match status" value="1"/>
</dbReference>
<keyword evidence="5 7" id="KW-0472">Membrane</keyword>
<reference evidence="10" key="1">
    <citation type="submission" date="2019-08" db="EMBL/GenBank/DDBJ databases">
        <authorList>
            <person name="Kucharzyk K."/>
            <person name="Murdoch R.W."/>
            <person name="Higgins S."/>
            <person name="Loffler F."/>
        </authorList>
    </citation>
    <scope>NUCLEOTIDE SEQUENCE</scope>
</reference>
<evidence type="ECO:0000256" key="2">
    <source>
        <dbReference type="ARBA" id="ARBA00022475"/>
    </source>
</evidence>
<evidence type="ECO:0000259" key="8">
    <source>
        <dbReference type="Pfam" id="PF02687"/>
    </source>
</evidence>
<dbReference type="InterPro" id="IPR050250">
    <property type="entry name" value="Macrolide_Exporter_MacB"/>
</dbReference>
<dbReference type="InterPro" id="IPR003838">
    <property type="entry name" value="ABC3_permease_C"/>
</dbReference>
<keyword evidence="3 7" id="KW-0812">Transmembrane</keyword>
<feature type="domain" description="ABC3 transporter permease C-terminal" evidence="8">
    <location>
        <begin position="284"/>
        <end position="396"/>
    </location>
</feature>
<sequence length="402" mass="44148">MKFRVLVFTALRNLNRNKKRSILTMLGIIIGIASVITIVALGQGYKNKTIKEFTGETDGAVVLMATFSPETFTEEVSTMEFFKDKHKSEVENLESVESVEFQYSSNSLGEFIQMDFRGKNINAMIKPVEEFDVSDEVFGRNLTNNDDLLNDRVIVVAEQTLKNNFDNIDELVGGIATINGIAFEVVGIKKAPPEEEISFFDMGGDIKIPKKTYDKYFSGLKKVEGLTITLKKDSDVKASIKEIENTLNSIEGNVIKGKYQIIDTSGVVNLLGGVLNTITMFIASVAGISLFIAGIGLMNMMYTSVSERTREIGIKRALGARKKDIRKEFLIEGIVITMVGGVVGYILGIIIANIISMYFKLVITPSLFTSLLAIGISIIIGLASSFIPARKASNANTVDILK</sequence>
<keyword evidence="10" id="KW-0547">Nucleotide-binding</keyword>
<feature type="transmembrane region" description="Helical" evidence="7">
    <location>
        <begin position="367"/>
        <end position="387"/>
    </location>
</feature>
<dbReference type="EC" id="3.6.3.-" evidence="10"/>
<gene>
    <name evidence="10" type="primary">macB_26</name>
    <name evidence="10" type="ORF">SDC9_46842</name>
</gene>
<evidence type="ECO:0000256" key="6">
    <source>
        <dbReference type="ARBA" id="ARBA00038076"/>
    </source>
</evidence>
<comment type="subcellular location">
    <subcellularLocation>
        <location evidence="1">Cell membrane</location>
        <topology evidence="1">Multi-pass membrane protein</topology>
    </subcellularLocation>
</comment>
<dbReference type="GO" id="GO:0016787">
    <property type="term" value="F:hydrolase activity"/>
    <property type="evidence" value="ECO:0007669"/>
    <property type="project" value="UniProtKB-KW"/>
</dbReference>
<dbReference type="GO" id="GO:0022857">
    <property type="term" value="F:transmembrane transporter activity"/>
    <property type="evidence" value="ECO:0007669"/>
    <property type="project" value="TreeGrafter"/>
</dbReference>
<feature type="transmembrane region" description="Helical" evidence="7">
    <location>
        <begin position="278"/>
        <end position="302"/>
    </location>
</feature>
<dbReference type="Pfam" id="PF12704">
    <property type="entry name" value="MacB_PCD"/>
    <property type="match status" value="1"/>
</dbReference>
<name>A0A644W9W6_9ZZZZ</name>
<dbReference type="GO" id="GO:0005886">
    <property type="term" value="C:plasma membrane"/>
    <property type="evidence" value="ECO:0007669"/>
    <property type="project" value="UniProtKB-SubCell"/>
</dbReference>
<organism evidence="10">
    <name type="scientific">bioreactor metagenome</name>
    <dbReference type="NCBI Taxonomy" id="1076179"/>
    <lineage>
        <taxon>unclassified sequences</taxon>
        <taxon>metagenomes</taxon>
        <taxon>ecological metagenomes</taxon>
    </lineage>
</organism>
<feature type="transmembrane region" description="Helical" evidence="7">
    <location>
        <begin position="21"/>
        <end position="42"/>
    </location>
</feature>
<dbReference type="PANTHER" id="PTHR30572">
    <property type="entry name" value="MEMBRANE COMPONENT OF TRANSPORTER-RELATED"/>
    <property type="match status" value="1"/>
</dbReference>
<protein>
    <submittedName>
        <fullName evidence="10">Macrolide export ATP-binding/permease protein MacB</fullName>
        <ecNumber evidence="10">3.6.3.-</ecNumber>
    </submittedName>
</protein>
<evidence type="ECO:0000256" key="7">
    <source>
        <dbReference type="SAM" id="Phobius"/>
    </source>
</evidence>
<evidence type="ECO:0000256" key="3">
    <source>
        <dbReference type="ARBA" id="ARBA00022692"/>
    </source>
</evidence>
<evidence type="ECO:0000256" key="1">
    <source>
        <dbReference type="ARBA" id="ARBA00004651"/>
    </source>
</evidence>
<keyword evidence="10" id="KW-0067">ATP-binding</keyword>
<feature type="domain" description="MacB-like periplasmic core" evidence="9">
    <location>
        <begin position="21"/>
        <end position="245"/>
    </location>
</feature>
<evidence type="ECO:0000256" key="5">
    <source>
        <dbReference type="ARBA" id="ARBA00023136"/>
    </source>
</evidence>
<accession>A0A644W9W6</accession>
<dbReference type="InterPro" id="IPR025857">
    <property type="entry name" value="MacB_PCD"/>
</dbReference>
<keyword evidence="2" id="KW-1003">Cell membrane</keyword>
<evidence type="ECO:0000313" key="10">
    <source>
        <dbReference type="EMBL" id="MPM00615.1"/>
    </source>
</evidence>
<dbReference type="PANTHER" id="PTHR30572:SF4">
    <property type="entry name" value="ABC TRANSPORTER PERMEASE YTRF"/>
    <property type="match status" value="1"/>
</dbReference>
<comment type="caution">
    <text evidence="10">The sequence shown here is derived from an EMBL/GenBank/DDBJ whole genome shotgun (WGS) entry which is preliminary data.</text>
</comment>
<comment type="similarity">
    <text evidence="6">Belongs to the ABC-4 integral membrane protein family.</text>
</comment>
<keyword evidence="4 7" id="KW-1133">Transmembrane helix</keyword>
<evidence type="ECO:0000259" key="9">
    <source>
        <dbReference type="Pfam" id="PF12704"/>
    </source>
</evidence>
<keyword evidence="10" id="KW-0378">Hydrolase</keyword>
<evidence type="ECO:0000256" key="4">
    <source>
        <dbReference type="ARBA" id="ARBA00022989"/>
    </source>
</evidence>
<proteinExistence type="inferred from homology"/>
<dbReference type="GO" id="GO:0005524">
    <property type="term" value="F:ATP binding"/>
    <property type="evidence" value="ECO:0007669"/>
    <property type="project" value="UniProtKB-KW"/>
</dbReference>
<feature type="transmembrane region" description="Helical" evidence="7">
    <location>
        <begin position="329"/>
        <end position="355"/>
    </location>
</feature>
<dbReference type="AlphaFoldDB" id="A0A644W9W6"/>
<dbReference type="EMBL" id="VSSQ01000740">
    <property type="protein sequence ID" value="MPM00615.1"/>
    <property type="molecule type" value="Genomic_DNA"/>
</dbReference>